<dbReference type="RefSeq" id="WP_149070312.1">
    <property type="nucleotide sequence ID" value="NZ_VTHL01000005.1"/>
</dbReference>
<evidence type="ECO:0008006" key="3">
    <source>
        <dbReference type="Google" id="ProtNLM"/>
    </source>
</evidence>
<evidence type="ECO:0000313" key="1">
    <source>
        <dbReference type="EMBL" id="TYZ11467.1"/>
    </source>
</evidence>
<dbReference type="EMBL" id="VTHL01000005">
    <property type="protein sequence ID" value="TYZ11467.1"/>
    <property type="molecule type" value="Genomic_DNA"/>
</dbReference>
<sequence length="442" mass="47836">MSTKSFAGLLGLALLGAFTVPRSFGQGLGNSPYSRLGLGDTPATSGGIRQQSMGGVGLAAPNGQHINDLNPALVYYTSRTTFEIGVTGQYKEISNRLASQKDGSVNLGYISMALPISKRWALSLGLRPYSSVDYSNQLTEAVPGEDELRSIKQYEGKGGLTQVYLAQGVQVAKGLTLGLTSAYTFGSIDHEAKSTLYTEEGGVENATTTVINDHLYYSDFTFRLGAHYRVPLNEKLNLNAGGTYAFSSKLDGTHDQTLLREDIEGRAIESNAVLSGQKGYATLPATAQFGLSLDNNKTWSVSLDAGHSKWSEFTNFSTFNATPLHNTFRVASGGEITPDPASVDSYFKRITYRLGVSVEQMPYRPAGQVLYDRALSWGFTLPVPTSSPLEAAGVNLGFTVGIRGNKDANSELPQGGVIQERYVRAQLGFSLNNRWFIKRRLE</sequence>
<dbReference type="Proteomes" id="UP000322791">
    <property type="component" value="Unassembled WGS sequence"/>
</dbReference>
<name>A0A5D6V860_9BACT</name>
<gene>
    <name evidence="1" type="ORF">FY528_07170</name>
</gene>
<reference evidence="1 2" key="1">
    <citation type="submission" date="2019-08" db="EMBL/GenBank/DDBJ databases">
        <authorList>
            <person name="Seo M.-J."/>
        </authorList>
    </citation>
    <scope>NUCLEOTIDE SEQUENCE [LARGE SCALE GENOMIC DNA]</scope>
    <source>
        <strain evidence="1 2">KIGAM108</strain>
    </source>
</reference>
<proteinExistence type="predicted"/>
<dbReference type="AlphaFoldDB" id="A0A5D6V860"/>
<evidence type="ECO:0000313" key="2">
    <source>
        <dbReference type="Proteomes" id="UP000322791"/>
    </source>
</evidence>
<dbReference type="SUPFAM" id="SSF56935">
    <property type="entry name" value="Porins"/>
    <property type="match status" value="1"/>
</dbReference>
<accession>A0A5D6V860</accession>
<comment type="caution">
    <text evidence="1">The sequence shown here is derived from an EMBL/GenBank/DDBJ whole genome shotgun (WGS) entry which is preliminary data.</text>
</comment>
<keyword evidence="2" id="KW-1185">Reference proteome</keyword>
<dbReference type="Gene3D" id="2.40.160.60">
    <property type="entry name" value="Outer membrane protein transport protein (OMPP1/FadL/TodX)"/>
    <property type="match status" value="1"/>
</dbReference>
<organism evidence="1 2">
    <name type="scientific">Hymenobacter lutimineralis</name>
    <dbReference type="NCBI Taxonomy" id="2606448"/>
    <lineage>
        <taxon>Bacteria</taxon>
        <taxon>Pseudomonadati</taxon>
        <taxon>Bacteroidota</taxon>
        <taxon>Cytophagia</taxon>
        <taxon>Cytophagales</taxon>
        <taxon>Hymenobacteraceae</taxon>
        <taxon>Hymenobacter</taxon>
    </lineage>
</organism>
<protein>
    <recommendedName>
        <fullName evidence="3">Aromatic hydrocarbon degradation protein</fullName>
    </recommendedName>
</protein>